<feature type="domain" description="Aminoglycoside phosphotransferase" evidence="1">
    <location>
        <begin position="158"/>
        <end position="212"/>
    </location>
</feature>
<dbReference type="InterPro" id="IPR051678">
    <property type="entry name" value="AGP_Transferase"/>
</dbReference>
<gene>
    <name evidence="2" type="ORF">EC604_24850</name>
</gene>
<evidence type="ECO:0000313" key="2">
    <source>
        <dbReference type="EMBL" id="KAA8787065.1"/>
    </source>
</evidence>
<dbReference type="Pfam" id="PF01636">
    <property type="entry name" value="APH"/>
    <property type="match status" value="2"/>
</dbReference>
<protein>
    <submittedName>
        <fullName evidence="2">Phosphotransferase</fullName>
    </submittedName>
</protein>
<sequence>MIHDTLLNRFPNVKIVGLTGGYTNTTLLLEGTDMKRVAKIYHVNNSDAKTEISALTLLTHSGVTPRVYDYFEQDERLFVMMDYVTGVNAQKILDQDRLDQGRRMYEQLGKYLAKEVHSVKRDDQETELPVIMKSAVAVDGLKFMPTGIKSMAKEVLSIPDHGEQTLIHGDYGPHNVMLCNDSMFILDWEWAGWGNPLFDVAWVVWFVHLHYPNMAKELSGAFLSTYTEHTNVQITHDLIRAYATSKVIQIMNRIKNAHPDVQKEWLRRLEWTLQTNFCVNE</sequence>
<dbReference type="GO" id="GO:0016740">
    <property type="term" value="F:transferase activity"/>
    <property type="evidence" value="ECO:0007669"/>
    <property type="project" value="UniProtKB-KW"/>
</dbReference>
<accession>A0A5M9WZP7</accession>
<dbReference type="PANTHER" id="PTHR21310">
    <property type="entry name" value="AMINOGLYCOSIDE PHOSPHOTRANSFERASE-RELATED-RELATED"/>
    <property type="match status" value="1"/>
</dbReference>
<dbReference type="SUPFAM" id="SSF56112">
    <property type="entry name" value="Protein kinase-like (PK-like)"/>
    <property type="match status" value="1"/>
</dbReference>
<dbReference type="InterPro" id="IPR002575">
    <property type="entry name" value="Aminoglycoside_PTrfase"/>
</dbReference>
<dbReference type="EMBL" id="RIAS01000018">
    <property type="protein sequence ID" value="KAA8787065.1"/>
    <property type="molecule type" value="Genomic_DNA"/>
</dbReference>
<proteinExistence type="predicted"/>
<dbReference type="Gene3D" id="3.90.1200.10">
    <property type="match status" value="1"/>
</dbReference>
<evidence type="ECO:0000259" key="1">
    <source>
        <dbReference type="Pfam" id="PF01636"/>
    </source>
</evidence>
<evidence type="ECO:0000313" key="3">
    <source>
        <dbReference type="Proteomes" id="UP000323664"/>
    </source>
</evidence>
<dbReference type="Proteomes" id="UP000323664">
    <property type="component" value="Unassembled WGS sequence"/>
</dbReference>
<reference evidence="2 3" key="1">
    <citation type="journal article" date="2019" name="J. Ind. Microbiol. Biotechnol.">
        <title>Paenibacillus amylolyticus 27C64 has a diverse set of carbohydrate-active enzymes and complete pectin deconstruction system.</title>
        <authorList>
            <person name="Keggi C."/>
            <person name="Doran-Peterson J."/>
        </authorList>
    </citation>
    <scope>NUCLEOTIDE SEQUENCE [LARGE SCALE GENOMIC DNA]</scope>
    <source>
        <strain evidence="2 3">27C64</strain>
    </source>
</reference>
<dbReference type="InterPro" id="IPR011009">
    <property type="entry name" value="Kinase-like_dom_sf"/>
</dbReference>
<keyword evidence="2" id="KW-0808">Transferase</keyword>
<feature type="domain" description="Aminoglycoside phosphotransferase" evidence="1">
    <location>
        <begin position="15"/>
        <end position="120"/>
    </location>
</feature>
<name>A0A5M9WZP7_PAEAM</name>
<comment type="caution">
    <text evidence="2">The sequence shown here is derived from an EMBL/GenBank/DDBJ whole genome shotgun (WGS) entry which is preliminary data.</text>
</comment>
<organism evidence="2 3">
    <name type="scientific">Paenibacillus amylolyticus</name>
    <dbReference type="NCBI Taxonomy" id="1451"/>
    <lineage>
        <taxon>Bacteria</taxon>
        <taxon>Bacillati</taxon>
        <taxon>Bacillota</taxon>
        <taxon>Bacilli</taxon>
        <taxon>Bacillales</taxon>
        <taxon>Paenibacillaceae</taxon>
        <taxon>Paenibacillus</taxon>
    </lineage>
</organism>
<dbReference type="AlphaFoldDB" id="A0A5M9WZP7"/>